<dbReference type="Gramene" id="ABP00533">
    <property type="protein sequence ID" value="ABP00533"/>
    <property type="gene ID" value="OSTLU_41984"/>
</dbReference>
<dbReference type="PANTHER" id="PTHR11909">
    <property type="entry name" value="CASEIN KINASE-RELATED"/>
    <property type="match status" value="1"/>
</dbReference>
<keyword evidence="6 7" id="KW-0067">ATP-binding</keyword>
<evidence type="ECO:0000259" key="10">
    <source>
        <dbReference type="PROSITE" id="PS50011"/>
    </source>
</evidence>
<dbReference type="PROSITE" id="PS00107">
    <property type="entry name" value="PROTEIN_KINASE_ATP"/>
    <property type="match status" value="1"/>
</dbReference>
<dbReference type="AlphaFoldDB" id="A4S9R1"/>
<dbReference type="Proteomes" id="UP000001568">
    <property type="component" value="Chromosome 17"/>
</dbReference>
<gene>
    <name evidence="11" type="ORF">OSTLU_41984</name>
</gene>
<keyword evidence="8" id="KW-0723">Serine/threonine-protein kinase</keyword>
<dbReference type="eggNOG" id="KOG1164">
    <property type="taxonomic scope" value="Eukaryota"/>
</dbReference>
<evidence type="ECO:0000256" key="9">
    <source>
        <dbReference type="SAM" id="MobiDB-lite"/>
    </source>
</evidence>
<evidence type="ECO:0000313" key="11">
    <source>
        <dbReference type="EMBL" id="ABP00533.1"/>
    </source>
</evidence>
<dbReference type="PROSITE" id="PS50011">
    <property type="entry name" value="PROTEIN_KINASE_DOM"/>
    <property type="match status" value="1"/>
</dbReference>
<feature type="region of interest" description="Disordered" evidence="9">
    <location>
        <begin position="301"/>
        <end position="325"/>
    </location>
</feature>
<dbReference type="GO" id="GO:0005524">
    <property type="term" value="F:ATP binding"/>
    <property type="evidence" value="ECO:0007669"/>
    <property type="project" value="UniProtKB-UniRule"/>
</dbReference>
<feature type="non-terminal residue" evidence="11">
    <location>
        <position position="325"/>
    </location>
</feature>
<dbReference type="KEGG" id="olu:OSTLU_41984"/>
<evidence type="ECO:0000313" key="12">
    <source>
        <dbReference type="Proteomes" id="UP000001568"/>
    </source>
</evidence>
<keyword evidence="5" id="KW-0418">Kinase</keyword>
<dbReference type="OrthoDB" id="497611at2759"/>
<dbReference type="InterPro" id="IPR011009">
    <property type="entry name" value="Kinase-like_dom_sf"/>
</dbReference>
<dbReference type="RefSeq" id="XP_001422216.1">
    <property type="nucleotide sequence ID" value="XM_001422179.1"/>
</dbReference>
<evidence type="ECO:0000256" key="7">
    <source>
        <dbReference type="PROSITE-ProRule" id="PRU10141"/>
    </source>
</evidence>
<reference evidence="11 12" key="1">
    <citation type="journal article" date="2007" name="Proc. Natl. Acad. Sci. U.S.A.">
        <title>The tiny eukaryote Ostreococcus provides genomic insights into the paradox of plankton speciation.</title>
        <authorList>
            <person name="Palenik B."/>
            <person name="Grimwood J."/>
            <person name="Aerts A."/>
            <person name="Rouze P."/>
            <person name="Salamov A."/>
            <person name="Putnam N."/>
            <person name="Dupont C."/>
            <person name="Jorgensen R."/>
            <person name="Derelle E."/>
            <person name="Rombauts S."/>
            <person name="Zhou K."/>
            <person name="Otillar R."/>
            <person name="Merchant S.S."/>
            <person name="Podell S."/>
            <person name="Gaasterland T."/>
            <person name="Napoli C."/>
            <person name="Gendler K."/>
            <person name="Manuell A."/>
            <person name="Tai V."/>
            <person name="Vallon O."/>
            <person name="Piganeau G."/>
            <person name="Jancek S."/>
            <person name="Heijde M."/>
            <person name="Jabbari K."/>
            <person name="Bowler C."/>
            <person name="Lohr M."/>
            <person name="Robbens S."/>
            <person name="Werner G."/>
            <person name="Dubchak I."/>
            <person name="Pazour G.J."/>
            <person name="Ren Q."/>
            <person name="Paulsen I."/>
            <person name="Delwiche C."/>
            <person name="Schmutz J."/>
            <person name="Rokhsar D."/>
            <person name="Van de Peer Y."/>
            <person name="Moreau H."/>
            <person name="Grigoriev I.V."/>
        </authorList>
    </citation>
    <scope>NUCLEOTIDE SEQUENCE [LARGE SCALE GENOMIC DNA]</scope>
    <source>
        <strain evidence="11 12">CCE9901</strain>
    </source>
</reference>
<organism evidence="11 12">
    <name type="scientific">Ostreococcus lucimarinus (strain CCE9901)</name>
    <dbReference type="NCBI Taxonomy" id="436017"/>
    <lineage>
        <taxon>Eukaryota</taxon>
        <taxon>Viridiplantae</taxon>
        <taxon>Chlorophyta</taxon>
        <taxon>Mamiellophyceae</taxon>
        <taxon>Mamiellales</taxon>
        <taxon>Bathycoccaceae</taxon>
        <taxon>Ostreococcus</taxon>
    </lineage>
</organism>
<dbReference type="InterPro" id="IPR050235">
    <property type="entry name" value="CK1_Ser-Thr_kinase"/>
</dbReference>
<dbReference type="SUPFAM" id="SSF56112">
    <property type="entry name" value="Protein kinase-like (PK-like)"/>
    <property type="match status" value="1"/>
</dbReference>
<dbReference type="InterPro" id="IPR017441">
    <property type="entry name" value="Protein_kinase_ATP_BS"/>
</dbReference>
<dbReference type="PROSITE" id="PS00108">
    <property type="entry name" value="PROTEIN_KINASE_ST"/>
    <property type="match status" value="1"/>
</dbReference>
<evidence type="ECO:0000256" key="3">
    <source>
        <dbReference type="ARBA" id="ARBA00022679"/>
    </source>
</evidence>
<dbReference type="InterPro" id="IPR000719">
    <property type="entry name" value="Prot_kinase_dom"/>
</dbReference>
<dbReference type="OMA" id="MTEYKGP"/>
<proteinExistence type="inferred from homology"/>
<evidence type="ECO:0000256" key="8">
    <source>
        <dbReference type="RuleBase" id="RU000304"/>
    </source>
</evidence>
<dbReference type="GeneID" id="5006273"/>
<feature type="binding site" evidence="7">
    <location>
        <position position="59"/>
    </location>
    <ligand>
        <name>ATP</name>
        <dbReference type="ChEBI" id="CHEBI:30616"/>
    </ligand>
</feature>
<keyword evidence="3" id="KW-0808">Transferase</keyword>
<sequence>MSKSTTQFAQPHNLLKPGARLGADGRFTVASAPKLGRGQFAEVYAANDATRDGARVAVKVESEHRTSAREARVMRAMAGKEHFAELLLESSHEGKPFLAMELVGENLADLRSRARGGRFGPRTTCAIAIAMLDALESMHGAGYVHRDIKPGNVCVGNGKEGMKRLYLIDFGLARKFTDDDGNVLPERDDATFRGTTTYASVYAHENKEQSARDDLFSALYVLVEAHEGVLPWKAGEEKMSKQNVEREKKKCVKNPALLCPKHGCPTAIETFARAIATLEYGQTPDYAALRAPFEDVVRNAGDTPLDWEAGAAPPPSLQTTKGAPP</sequence>
<protein>
    <recommendedName>
        <fullName evidence="2">non-specific serine/threonine protein kinase</fullName>
        <ecNumber evidence="2">2.7.11.1</ecNumber>
    </recommendedName>
</protein>
<dbReference type="GO" id="GO:0004674">
    <property type="term" value="F:protein serine/threonine kinase activity"/>
    <property type="evidence" value="ECO:0007669"/>
    <property type="project" value="UniProtKB-KW"/>
</dbReference>
<feature type="domain" description="Protein kinase" evidence="10">
    <location>
        <begin position="29"/>
        <end position="325"/>
    </location>
</feature>
<name>A4S9R1_OSTLU</name>
<evidence type="ECO:0000256" key="6">
    <source>
        <dbReference type="ARBA" id="ARBA00022840"/>
    </source>
</evidence>
<dbReference type="STRING" id="436017.A4S9R1"/>
<evidence type="ECO:0000256" key="4">
    <source>
        <dbReference type="ARBA" id="ARBA00022741"/>
    </source>
</evidence>
<dbReference type="Pfam" id="PF00069">
    <property type="entry name" value="Pkinase"/>
    <property type="match status" value="1"/>
</dbReference>
<dbReference type="EC" id="2.7.11.1" evidence="2"/>
<dbReference type="SMART" id="SM00220">
    <property type="entry name" value="S_TKc"/>
    <property type="match status" value="1"/>
</dbReference>
<keyword evidence="12" id="KW-1185">Reference proteome</keyword>
<dbReference type="InterPro" id="IPR008271">
    <property type="entry name" value="Ser/Thr_kinase_AS"/>
</dbReference>
<evidence type="ECO:0000256" key="5">
    <source>
        <dbReference type="ARBA" id="ARBA00022777"/>
    </source>
</evidence>
<comment type="similarity">
    <text evidence="1">Belongs to the protein kinase superfamily. CK1 Ser/Thr protein kinase family. Casein kinase I subfamily.</text>
</comment>
<evidence type="ECO:0000256" key="1">
    <source>
        <dbReference type="ARBA" id="ARBA00005926"/>
    </source>
</evidence>
<accession>A4S9R1</accession>
<evidence type="ECO:0000256" key="2">
    <source>
        <dbReference type="ARBA" id="ARBA00012513"/>
    </source>
</evidence>
<dbReference type="Gene3D" id="1.10.510.10">
    <property type="entry name" value="Transferase(Phosphotransferase) domain 1"/>
    <property type="match status" value="1"/>
</dbReference>
<keyword evidence="4 7" id="KW-0547">Nucleotide-binding</keyword>
<dbReference type="HOGENOM" id="CLU_019279_2_5_1"/>
<dbReference type="EMBL" id="CP000597">
    <property type="protein sequence ID" value="ABP00533.1"/>
    <property type="molecule type" value="Genomic_DNA"/>
</dbReference>